<dbReference type="InterPro" id="IPR006626">
    <property type="entry name" value="PbH1"/>
</dbReference>
<gene>
    <name evidence="2" type="ORF">HMPREF9726_01002</name>
</gene>
<dbReference type="SMART" id="SM00710">
    <property type="entry name" value="PbH1"/>
    <property type="match status" value="9"/>
</dbReference>
<dbReference type="PATRIC" id="fig|999432.5.peg.1042"/>
<dbReference type="EMBL" id="AGDV01000009">
    <property type="protein sequence ID" value="EMB34253.1"/>
    <property type="molecule type" value="Genomic_DNA"/>
</dbReference>
<comment type="caution">
    <text evidence="2">The sequence shown here is derived from an EMBL/GenBank/DDBJ whole genome shotgun (WGS) entry which is preliminary data.</text>
</comment>
<accession>A0A0E2EIH0</accession>
<dbReference type="InterPro" id="IPR012332">
    <property type="entry name" value="Autotransporter_pectin_lyase_C"/>
</dbReference>
<sequence length="893" mass="94593">MKKLLKILTSAVAVIVFFTACKQFLDDPEEFFEYWASEVVPTGFIIDKKTQKIGDVEYIPSYQSGTYSDVTLTIKLHNPKNFTLVMPTSSADVIRFQGLTTQPTYGMHYTLEQTPDKAALKLTYKSGFLKAHEWSNGGIGPEITLISTDGRKFGKKFSLNLKADTAPPKPSVTLAQTRTGQKYYVLCLQVPDMGETITGEKLHKDMTHIEINGTKYELKINGGGTDFIKPADSAFIGASEVEKLPIPDADNPPTGAWVLYYQTDVKVEYGAEKNYTITLIDEQGLVSEELKPTAKAEFPVFYVRGTDGYWYTDNVPESEEGNDTTGVGSKEKPYATVTKALTQCTQNGVPYIILTDGKTTENSTLNIGSSKMITITSLRKDTPAIIYDNRPNPSDSSPPPPPPRYFITTAGTLTLDSVILKADITDTHGVGSNKYVYGIQQTSGTVTVTGKTEIKNFAHAVEITGGTFTMEEGSICNNYVDGGNSGVAIKSNGTFILNGGSIKDNKATNHAGVSLTDNNAKFRMTGGEISGNRAYCFGGGISAHGGTVDISGGTINNNHAAEGPYYQSSSTVDVGGGGIYINGGTVNFTGGTIEENYIDGAKKNCGAGVFIEGGGKFNMSGGTITGCKTDPDAHNPESSKGGGVFVKHGTFTMSGGKVSGNTVTAREVTPGYTLAAGGGIYGAYYNDTVRGVIEISGGEVSGNTATVDGEVSDNTATAGGGIYSKYRLTVSGSAQIKNNAAPDGKGGGIFIGFNGAFDFTGGTVSGNTAKQGSGIYLKEPANSSTVMKMSGSATVTEGNDVFLNHATGQIAYVVVTGALDNTPAAKLTMKDDPDPDFSGYKEGRVVVKGDGFPLTPAYVYNFPITPQQISSGLYTLWTTELDGNELKLKKITP</sequence>
<proteinExistence type="predicted"/>
<evidence type="ECO:0008006" key="3">
    <source>
        <dbReference type="Google" id="ProtNLM"/>
    </source>
</evidence>
<dbReference type="SUPFAM" id="SSF51126">
    <property type="entry name" value="Pectin lyase-like"/>
    <property type="match status" value="1"/>
</dbReference>
<name>A0A0E2EIH0_TREDN</name>
<dbReference type="Proteomes" id="UP000011705">
    <property type="component" value="Chromosome"/>
</dbReference>
<dbReference type="RefSeq" id="WP_002683927.1">
    <property type="nucleotide sequence ID" value="NZ_CM001795.1"/>
</dbReference>
<dbReference type="Gene3D" id="3.30.1910.20">
    <property type="entry name" value="asparaginyl-tRNA synthetase, N-terminal domain"/>
    <property type="match status" value="1"/>
</dbReference>
<evidence type="ECO:0000256" key="1">
    <source>
        <dbReference type="SAM" id="SignalP"/>
    </source>
</evidence>
<keyword evidence="1" id="KW-0732">Signal</keyword>
<evidence type="ECO:0000313" key="2">
    <source>
        <dbReference type="EMBL" id="EMB34253.1"/>
    </source>
</evidence>
<dbReference type="AlphaFoldDB" id="A0A0E2EIH0"/>
<protein>
    <recommendedName>
        <fullName evidence="3">Polymorphic outer membrane protein</fullName>
    </recommendedName>
</protein>
<dbReference type="HOGENOM" id="CLU_010206_0_0_12"/>
<reference evidence="2" key="1">
    <citation type="submission" date="2012-01" db="EMBL/GenBank/DDBJ databases">
        <title>The Genome Sequence of Treponema denticola H-22.</title>
        <authorList>
            <consortium name="The Broad Institute Genome Sequencing Platform"/>
            <person name="Earl A."/>
            <person name="Ward D."/>
            <person name="Feldgarden M."/>
            <person name="Gevers D."/>
            <person name="Blanton J.M."/>
            <person name="Fenno C.J."/>
            <person name="Baranova O.V."/>
            <person name="Mathney J."/>
            <person name="Dewhirst F.E."/>
            <person name="Izard J."/>
            <person name="Young S.K."/>
            <person name="Zeng Q."/>
            <person name="Gargeya S."/>
            <person name="Fitzgerald M."/>
            <person name="Haas B."/>
            <person name="Abouelleil A."/>
            <person name="Alvarado L."/>
            <person name="Arachchi H.M."/>
            <person name="Berlin A."/>
            <person name="Chapman S.B."/>
            <person name="Gearin G."/>
            <person name="Goldberg J."/>
            <person name="Griggs A."/>
            <person name="Gujja S."/>
            <person name="Hansen M."/>
            <person name="Heiman D."/>
            <person name="Howarth C."/>
            <person name="Larimer J."/>
            <person name="Lui A."/>
            <person name="MacDonald P.J.P."/>
            <person name="McCowen C."/>
            <person name="Montmayeur A."/>
            <person name="Murphy C."/>
            <person name="Neiman D."/>
            <person name="Pearson M."/>
            <person name="Priest M."/>
            <person name="Roberts A."/>
            <person name="Saif S."/>
            <person name="Shea T."/>
            <person name="Sisk P."/>
            <person name="Stolte C."/>
            <person name="Sykes S."/>
            <person name="Wortman J."/>
            <person name="Nusbaum C."/>
            <person name="Birren B."/>
        </authorList>
    </citation>
    <scope>NUCLEOTIDE SEQUENCE [LARGE SCALE GENOMIC DNA]</scope>
    <source>
        <strain evidence="2">H-22</strain>
    </source>
</reference>
<dbReference type="InterPro" id="IPR011050">
    <property type="entry name" value="Pectin_lyase_fold/virulence"/>
</dbReference>
<feature type="signal peptide" evidence="1">
    <location>
        <begin position="1"/>
        <end position="22"/>
    </location>
</feature>
<feature type="chain" id="PRO_5002393840" description="Polymorphic outer membrane protein" evidence="1">
    <location>
        <begin position="23"/>
        <end position="893"/>
    </location>
</feature>
<dbReference type="PROSITE" id="PS51257">
    <property type="entry name" value="PROKAR_LIPOPROTEIN"/>
    <property type="match status" value="1"/>
</dbReference>
<dbReference type="Gene3D" id="2.160.20.20">
    <property type="match status" value="1"/>
</dbReference>
<organism evidence="2">
    <name type="scientific">Treponema denticola H-22</name>
    <dbReference type="NCBI Taxonomy" id="999432"/>
    <lineage>
        <taxon>Bacteria</taxon>
        <taxon>Pseudomonadati</taxon>
        <taxon>Spirochaetota</taxon>
        <taxon>Spirochaetia</taxon>
        <taxon>Spirochaetales</taxon>
        <taxon>Treponemataceae</taxon>
        <taxon>Treponema</taxon>
    </lineage>
</organism>